<proteinExistence type="predicted"/>
<dbReference type="GO" id="GO:0071111">
    <property type="term" value="F:cyclic-guanylate-specific phosphodiesterase activity"/>
    <property type="evidence" value="ECO:0007669"/>
    <property type="project" value="UniProtKB-EC"/>
</dbReference>
<keyword evidence="1" id="KW-1133">Transmembrane helix</keyword>
<evidence type="ECO:0000256" key="1">
    <source>
        <dbReference type="SAM" id="Phobius"/>
    </source>
</evidence>
<evidence type="ECO:0000313" key="2">
    <source>
        <dbReference type="EMBL" id="VFS80813.1"/>
    </source>
</evidence>
<feature type="transmembrane region" description="Helical" evidence="1">
    <location>
        <begin position="12"/>
        <end position="29"/>
    </location>
</feature>
<dbReference type="Proteomes" id="UP000332594">
    <property type="component" value="Unassembled WGS sequence"/>
</dbReference>
<keyword evidence="1" id="KW-0812">Transmembrane</keyword>
<dbReference type="EMBL" id="CAADJG010000002">
    <property type="protein sequence ID" value="VFS80813.1"/>
    <property type="molecule type" value="Genomic_DNA"/>
</dbReference>
<sequence length="99" mass="11441">MGYNNQLAITSSSYLVFSFIIAYMAMLATQQRLIHARVRRMAFLDPVVHMPNLRALSRALESSPWSVLCFLRIPELELLGRHYGVMLRIQYKQNLAETP</sequence>
<reference evidence="2 3" key="1">
    <citation type="submission" date="2019-03" db="EMBL/GenBank/DDBJ databases">
        <authorList>
            <consortium name="Pathogen Informatics"/>
        </authorList>
    </citation>
    <scope>NUCLEOTIDE SEQUENCE [LARGE SCALE GENOMIC DNA]</scope>
    <source>
        <strain evidence="2 3">NCTC13038</strain>
    </source>
</reference>
<keyword evidence="2" id="KW-0378">Hydrolase</keyword>
<organism evidence="2 3">
    <name type="scientific">Raoultella terrigena</name>
    <name type="common">Klebsiella terrigena</name>
    <dbReference type="NCBI Taxonomy" id="577"/>
    <lineage>
        <taxon>Bacteria</taxon>
        <taxon>Pseudomonadati</taxon>
        <taxon>Pseudomonadota</taxon>
        <taxon>Gammaproteobacteria</taxon>
        <taxon>Enterobacterales</taxon>
        <taxon>Enterobacteriaceae</taxon>
        <taxon>Klebsiella/Raoultella group</taxon>
        <taxon>Raoultella</taxon>
    </lineage>
</organism>
<keyword evidence="1" id="KW-0472">Membrane</keyword>
<gene>
    <name evidence="2" type="primary">yfgF_3</name>
    <name evidence="2" type="ORF">NCTC13038_04278</name>
</gene>
<name>A0A485C7Q1_RAOTE</name>
<dbReference type="AlphaFoldDB" id="A0A485C7Q1"/>
<evidence type="ECO:0000313" key="3">
    <source>
        <dbReference type="Proteomes" id="UP000332594"/>
    </source>
</evidence>
<dbReference type="EC" id="3.1.4.52" evidence="2"/>
<accession>A0A485C7Q1</accession>
<protein>
    <submittedName>
        <fullName evidence="2">Cyclic di-GMP phosphodiesterase YfgF</fullName>
        <ecNumber evidence="2">3.1.4.52</ecNumber>
    </submittedName>
</protein>